<sequence length="308" mass="32678">MRIVSLLPAATDIVAELGLVADLVGRTHECDWPAGTVDRIPAVTAASFSDATLTSREISDAVGGADHSGSSLYTLDTGALAALAPDVVLTQDLCEVCAVSYRSVRRAVRVLGGGPGPRVLSLEPRTLGDVLDCLVTVGELLGVRDRAVRRRAALRERLARVAALTEGLAAPRVAAVEWLDPLWPAGHWVPEQISTAGGRPLLAAPGAHTGPVTWEAVRAARPDVVLVLPCGFAPERTLAERELLTSLPGWEELPAVRAGRVWVLDGPAYFNRPGPRVVRGAEVLAHVLHGVRAGEPVTEREARRLPPR</sequence>
<dbReference type="SUPFAM" id="SSF53807">
    <property type="entry name" value="Helical backbone' metal receptor"/>
    <property type="match status" value="1"/>
</dbReference>
<accession>A0ABQ5NRQ8</accession>
<feature type="domain" description="Fe/B12 periplasmic-binding" evidence="1">
    <location>
        <begin position="2"/>
        <end position="292"/>
    </location>
</feature>
<dbReference type="EMBL" id="BSBI01000001">
    <property type="protein sequence ID" value="GLF93057.1"/>
    <property type="molecule type" value="Genomic_DNA"/>
</dbReference>
<proteinExistence type="predicted"/>
<organism evidence="2 3">
    <name type="scientific">Streptomyces yaizuensis</name>
    <dbReference type="NCBI Taxonomy" id="2989713"/>
    <lineage>
        <taxon>Bacteria</taxon>
        <taxon>Bacillati</taxon>
        <taxon>Actinomycetota</taxon>
        <taxon>Actinomycetes</taxon>
        <taxon>Kitasatosporales</taxon>
        <taxon>Streptomycetaceae</taxon>
        <taxon>Streptomyces</taxon>
    </lineage>
</organism>
<dbReference type="InterPro" id="IPR051030">
    <property type="entry name" value="Vitamin_B12-ABC_binding"/>
</dbReference>
<dbReference type="InterPro" id="IPR002491">
    <property type="entry name" value="ABC_transptr_periplasmic_BD"/>
</dbReference>
<dbReference type="PANTHER" id="PTHR42860">
    <property type="entry name" value="VITAMIN B12-BINDING PROTEIN"/>
    <property type="match status" value="1"/>
</dbReference>
<dbReference type="Proteomes" id="UP001291653">
    <property type="component" value="Unassembled WGS sequence"/>
</dbReference>
<name>A0ABQ5NRQ8_9ACTN</name>
<comment type="caution">
    <text evidence="2">The sequence shown here is derived from an EMBL/GenBank/DDBJ whole genome shotgun (WGS) entry which is preliminary data.</text>
</comment>
<dbReference type="PANTHER" id="PTHR42860:SF1">
    <property type="entry name" value="VITAMIN B12-BINDING PROTEIN"/>
    <property type="match status" value="1"/>
</dbReference>
<protein>
    <submittedName>
        <fullName evidence="2">Cobalamin-binding protein</fullName>
    </submittedName>
</protein>
<dbReference type="PROSITE" id="PS50983">
    <property type="entry name" value="FE_B12_PBP"/>
    <property type="match status" value="1"/>
</dbReference>
<evidence type="ECO:0000313" key="3">
    <source>
        <dbReference type="Proteomes" id="UP001291653"/>
    </source>
</evidence>
<gene>
    <name evidence="2" type="ORF">SYYSPA8_02190</name>
</gene>
<dbReference type="Pfam" id="PF01497">
    <property type="entry name" value="Peripla_BP_2"/>
    <property type="match status" value="1"/>
</dbReference>
<keyword evidence="3" id="KW-1185">Reference proteome</keyword>
<evidence type="ECO:0000259" key="1">
    <source>
        <dbReference type="PROSITE" id="PS50983"/>
    </source>
</evidence>
<dbReference type="Gene3D" id="3.40.50.1980">
    <property type="entry name" value="Nitrogenase molybdenum iron protein domain"/>
    <property type="match status" value="2"/>
</dbReference>
<reference evidence="2 3" key="1">
    <citation type="submission" date="2022-10" db="EMBL/GenBank/DDBJ databases">
        <title>Draft genome sequence of Streptomyces sp. YSPA8.</title>
        <authorList>
            <person name="Moriuchi R."/>
            <person name="Dohra H."/>
            <person name="Yamamura H."/>
            <person name="Kodani S."/>
        </authorList>
    </citation>
    <scope>NUCLEOTIDE SEQUENCE [LARGE SCALE GENOMIC DNA]</scope>
    <source>
        <strain evidence="2 3">YSPA8</strain>
    </source>
</reference>
<dbReference type="RefSeq" id="WP_323445164.1">
    <property type="nucleotide sequence ID" value="NZ_BSBI01000001.1"/>
</dbReference>
<evidence type="ECO:0000313" key="2">
    <source>
        <dbReference type="EMBL" id="GLF93057.1"/>
    </source>
</evidence>